<dbReference type="EMBL" id="BAAADD010000002">
    <property type="protein sequence ID" value="GAA0563423.1"/>
    <property type="molecule type" value="Genomic_DNA"/>
</dbReference>
<dbReference type="RefSeq" id="WP_166932596.1">
    <property type="nucleotide sequence ID" value="NZ_BAAADD010000002.1"/>
</dbReference>
<keyword evidence="2" id="KW-1185">Reference proteome</keyword>
<name>A0ABN1EBX7_9PROT</name>
<organism evidence="1 2">
    <name type="scientific">Rhizomicrobium electricum</name>
    <dbReference type="NCBI Taxonomy" id="480070"/>
    <lineage>
        <taxon>Bacteria</taxon>
        <taxon>Pseudomonadati</taxon>
        <taxon>Pseudomonadota</taxon>
        <taxon>Alphaproteobacteria</taxon>
        <taxon>Micropepsales</taxon>
        <taxon>Micropepsaceae</taxon>
        <taxon>Rhizomicrobium</taxon>
    </lineage>
</organism>
<comment type="caution">
    <text evidence="1">The sequence shown here is derived from an EMBL/GenBank/DDBJ whole genome shotgun (WGS) entry which is preliminary data.</text>
</comment>
<gene>
    <name evidence="1" type="ORF">GCM10008942_09820</name>
</gene>
<accession>A0ABN1EBX7</accession>
<dbReference type="Proteomes" id="UP001499951">
    <property type="component" value="Unassembled WGS sequence"/>
</dbReference>
<evidence type="ECO:0000313" key="2">
    <source>
        <dbReference type="Proteomes" id="UP001499951"/>
    </source>
</evidence>
<evidence type="ECO:0000313" key="1">
    <source>
        <dbReference type="EMBL" id="GAA0563423.1"/>
    </source>
</evidence>
<evidence type="ECO:0008006" key="3">
    <source>
        <dbReference type="Google" id="ProtNLM"/>
    </source>
</evidence>
<reference evidence="1 2" key="1">
    <citation type="journal article" date="2019" name="Int. J. Syst. Evol. Microbiol.">
        <title>The Global Catalogue of Microorganisms (GCM) 10K type strain sequencing project: providing services to taxonomists for standard genome sequencing and annotation.</title>
        <authorList>
            <consortium name="The Broad Institute Genomics Platform"/>
            <consortium name="The Broad Institute Genome Sequencing Center for Infectious Disease"/>
            <person name="Wu L."/>
            <person name="Ma J."/>
        </authorList>
    </citation>
    <scope>NUCLEOTIDE SEQUENCE [LARGE SCALE GENOMIC DNA]</scope>
    <source>
        <strain evidence="1 2">JCM 15089</strain>
    </source>
</reference>
<sequence length="160" mass="18444">MTNHLETALLASGPFAELREKIDLYGRFAGQWRIHACLQPEPGKFVEADGEIHFGWVLGGRVLQDVWNLPGFYYGTTLRIYDPAIDAWHILWNEPVRQYYTNMIGKADGADIVQLGKNKAGRDIRWRFSDITADAFRWTDEVRTDDGGWFLQEDLAVRRV</sequence>
<proteinExistence type="predicted"/>
<protein>
    <recommendedName>
        <fullName evidence="3">DUF1579 domain-containing protein</fullName>
    </recommendedName>
</protein>